<gene>
    <name evidence="1" type="ORF">BCL57_001539</name>
</gene>
<sequence>MIKWVCSASVAVMVAVTLGGCGGISNQREVDDAGTPAPASTPSSGATCATAAWDATCAFGQTAIYSASTRDGEMRLEITVLHPVEFTLSGDAMVFDNFANQQEAKMMNVYFPVTIKNVSPELTRDDNFVFTRATNVDEGEYDVLSVSDEEIDSVVQFEDLAPGQSVELKSGWSMSTLDAVQFEVDIDGLSGYSITFEQ</sequence>
<dbReference type="RefSeq" id="WP_133988504.1">
    <property type="nucleotide sequence ID" value="NZ_BMDN01000002.1"/>
</dbReference>
<evidence type="ECO:0000313" key="1">
    <source>
        <dbReference type="EMBL" id="MCP2367385.1"/>
    </source>
</evidence>
<accession>A0ABT1KLL6</accession>
<evidence type="ECO:0000313" key="2">
    <source>
        <dbReference type="Proteomes" id="UP000893823"/>
    </source>
</evidence>
<evidence type="ECO:0008006" key="3">
    <source>
        <dbReference type="Google" id="ProtNLM"/>
    </source>
</evidence>
<proteinExistence type="predicted"/>
<protein>
    <recommendedName>
        <fullName evidence="3">DUF4352 domain-containing protein</fullName>
    </recommendedName>
</protein>
<dbReference type="Proteomes" id="UP000893823">
    <property type="component" value="Unassembled WGS sequence"/>
</dbReference>
<reference evidence="1" key="1">
    <citation type="submission" date="2022-06" db="EMBL/GenBank/DDBJ databases">
        <title>Genomic Encyclopedia of Type Strains, Phase III (KMG-III): the genomes of soil and plant-associated and newly described type strains.</title>
        <authorList>
            <person name="Whitman W."/>
        </authorList>
    </citation>
    <scope>NUCLEOTIDE SEQUENCE</scope>
    <source>
        <strain evidence="1">CPCC 202695</strain>
    </source>
</reference>
<keyword evidence="2" id="KW-1185">Reference proteome</keyword>
<name>A0ABT1KLL6_9MICO</name>
<dbReference type="PROSITE" id="PS51257">
    <property type="entry name" value="PROKAR_LIPOPROTEIN"/>
    <property type="match status" value="1"/>
</dbReference>
<dbReference type="EMBL" id="SODL02000002">
    <property type="protein sequence ID" value="MCP2367385.1"/>
    <property type="molecule type" value="Genomic_DNA"/>
</dbReference>
<comment type="caution">
    <text evidence="1">The sequence shown here is derived from an EMBL/GenBank/DDBJ whole genome shotgun (WGS) entry which is preliminary data.</text>
</comment>
<organism evidence="1 2">
    <name type="scientific">Agromyces flavus</name>
    <dbReference type="NCBI Taxonomy" id="589382"/>
    <lineage>
        <taxon>Bacteria</taxon>
        <taxon>Bacillati</taxon>
        <taxon>Actinomycetota</taxon>
        <taxon>Actinomycetes</taxon>
        <taxon>Micrococcales</taxon>
        <taxon>Microbacteriaceae</taxon>
        <taxon>Agromyces</taxon>
    </lineage>
</organism>